<comment type="pathway">
    <text evidence="1">Cofactor biosynthesis; tetrahydrofolate biosynthesis; 2-amino-4-hydroxy-6-hydroxymethyl-7,8-dihydropteridine diphosphate from 7,8-dihydroneopterin triphosphate: step 4/4.</text>
</comment>
<evidence type="ECO:0000313" key="15">
    <source>
        <dbReference type="Proteomes" id="UP000297453"/>
    </source>
</evidence>
<evidence type="ECO:0000256" key="9">
    <source>
        <dbReference type="ARBA" id="ARBA00022909"/>
    </source>
</evidence>
<dbReference type="CDD" id="cd00483">
    <property type="entry name" value="HPPK"/>
    <property type="match status" value="1"/>
</dbReference>
<dbReference type="PANTHER" id="PTHR43071:SF1">
    <property type="entry name" value="2-AMINO-4-HYDROXY-6-HYDROXYMETHYLDIHYDROPTERIDINE PYROPHOSPHOKINASE"/>
    <property type="match status" value="1"/>
</dbReference>
<dbReference type="EMBL" id="RQEP01000005">
    <property type="protein sequence ID" value="TGK06909.1"/>
    <property type="molecule type" value="Genomic_DNA"/>
</dbReference>
<dbReference type="InterPro" id="IPR000550">
    <property type="entry name" value="Hppk"/>
</dbReference>
<dbReference type="PANTHER" id="PTHR43071">
    <property type="entry name" value="2-AMINO-4-HYDROXY-6-HYDROXYMETHYLDIHYDROPTERIDINE PYROPHOSPHOKINASE"/>
    <property type="match status" value="1"/>
</dbReference>
<dbReference type="GO" id="GO:0016301">
    <property type="term" value="F:kinase activity"/>
    <property type="evidence" value="ECO:0007669"/>
    <property type="project" value="UniProtKB-KW"/>
</dbReference>
<evidence type="ECO:0000256" key="11">
    <source>
        <dbReference type="ARBA" id="ARBA00029766"/>
    </source>
</evidence>
<evidence type="ECO:0000256" key="3">
    <source>
        <dbReference type="ARBA" id="ARBA00013253"/>
    </source>
</evidence>
<evidence type="ECO:0000259" key="13">
    <source>
        <dbReference type="PROSITE" id="PS00794"/>
    </source>
</evidence>
<protein>
    <recommendedName>
        <fullName evidence="4">2-amino-4-hydroxy-6-hydroxymethyldihydropteridine pyrophosphokinase</fullName>
        <ecNumber evidence="3">2.7.6.3</ecNumber>
    </recommendedName>
    <alternativeName>
        <fullName evidence="11">6-hydroxymethyl-7,8-dihydropterin pyrophosphokinase</fullName>
    </alternativeName>
    <alternativeName>
        <fullName evidence="12">7,8-dihydro-6-hydroxymethylpterin-pyrophosphokinase</fullName>
    </alternativeName>
</protein>
<evidence type="ECO:0000256" key="8">
    <source>
        <dbReference type="ARBA" id="ARBA00022840"/>
    </source>
</evidence>
<evidence type="ECO:0000256" key="12">
    <source>
        <dbReference type="ARBA" id="ARBA00033413"/>
    </source>
</evidence>
<proteinExistence type="inferred from homology"/>
<organism evidence="14 15">
    <name type="scientific">Leptospira semungkisensis</name>
    <dbReference type="NCBI Taxonomy" id="2484985"/>
    <lineage>
        <taxon>Bacteria</taxon>
        <taxon>Pseudomonadati</taxon>
        <taxon>Spirochaetota</taxon>
        <taxon>Spirochaetia</taxon>
        <taxon>Leptospirales</taxon>
        <taxon>Leptospiraceae</taxon>
        <taxon>Leptospira</taxon>
    </lineage>
</organism>
<dbReference type="OrthoDB" id="9808041at2"/>
<dbReference type="Pfam" id="PF01288">
    <property type="entry name" value="HPPK"/>
    <property type="match status" value="1"/>
</dbReference>
<keyword evidence="9" id="KW-0289">Folate biosynthesis</keyword>
<dbReference type="RefSeq" id="WP_135584228.1">
    <property type="nucleotide sequence ID" value="NZ_RQEP01000005.1"/>
</dbReference>
<reference evidence="14" key="1">
    <citation type="journal article" date="2019" name="PLoS Negl. Trop. Dis.">
        <title>Revisiting the worldwide diversity of Leptospira species in the environment.</title>
        <authorList>
            <person name="Vincent A.T."/>
            <person name="Schiettekatte O."/>
            <person name="Bourhy P."/>
            <person name="Veyrier F.J."/>
            <person name="Picardeau M."/>
        </authorList>
    </citation>
    <scope>NUCLEOTIDE SEQUENCE [LARGE SCALE GENOMIC DNA]</scope>
    <source>
        <strain evidence="14">SSS9</strain>
    </source>
</reference>
<comment type="similarity">
    <text evidence="2">Belongs to the HPPK family.</text>
</comment>
<dbReference type="SUPFAM" id="SSF55083">
    <property type="entry name" value="6-hydroxymethyl-7,8-dihydropterin pyrophosphokinase, HPPK"/>
    <property type="match status" value="1"/>
</dbReference>
<keyword evidence="6" id="KW-0547">Nucleotide-binding</keyword>
<evidence type="ECO:0000256" key="6">
    <source>
        <dbReference type="ARBA" id="ARBA00022741"/>
    </source>
</evidence>
<evidence type="ECO:0000313" key="14">
    <source>
        <dbReference type="EMBL" id="TGK06909.1"/>
    </source>
</evidence>
<dbReference type="PROSITE" id="PS00794">
    <property type="entry name" value="HPPK"/>
    <property type="match status" value="1"/>
</dbReference>
<accession>A0A4V3JCQ2</accession>
<evidence type="ECO:0000256" key="7">
    <source>
        <dbReference type="ARBA" id="ARBA00022777"/>
    </source>
</evidence>
<dbReference type="GO" id="GO:0005524">
    <property type="term" value="F:ATP binding"/>
    <property type="evidence" value="ECO:0007669"/>
    <property type="project" value="UniProtKB-KW"/>
</dbReference>
<dbReference type="GO" id="GO:0046654">
    <property type="term" value="P:tetrahydrofolate biosynthetic process"/>
    <property type="evidence" value="ECO:0007669"/>
    <property type="project" value="UniProtKB-UniPathway"/>
</dbReference>
<dbReference type="Gene3D" id="3.30.70.560">
    <property type="entry name" value="7,8-Dihydro-6-hydroxymethylpterin-pyrophosphokinase HPPK"/>
    <property type="match status" value="1"/>
</dbReference>
<dbReference type="GO" id="GO:0003848">
    <property type="term" value="F:2-amino-4-hydroxy-6-hydroxymethyldihydropteridine diphosphokinase activity"/>
    <property type="evidence" value="ECO:0007669"/>
    <property type="project" value="UniProtKB-EC"/>
</dbReference>
<dbReference type="AlphaFoldDB" id="A0A4V3JCQ2"/>
<gene>
    <name evidence="14" type="primary">folK</name>
    <name evidence="14" type="ORF">EHO59_01945</name>
</gene>
<keyword evidence="5 14" id="KW-0808">Transferase</keyword>
<dbReference type="Proteomes" id="UP000297453">
    <property type="component" value="Unassembled WGS sequence"/>
</dbReference>
<keyword evidence="7 14" id="KW-0418">Kinase</keyword>
<dbReference type="InterPro" id="IPR035907">
    <property type="entry name" value="Hppk_sf"/>
</dbReference>
<evidence type="ECO:0000256" key="5">
    <source>
        <dbReference type="ARBA" id="ARBA00022679"/>
    </source>
</evidence>
<evidence type="ECO:0000256" key="4">
    <source>
        <dbReference type="ARBA" id="ARBA00016218"/>
    </source>
</evidence>
<keyword evidence="15" id="KW-1185">Reference proteome</keyword>
<name>A0A4V3JCQ2_9LEPT</name>
<dbReference type="EC" id="2.7.6.3" evidence="3"/>
<keyword evidence="8" id="KW-0067">ATP-binding</keyword>
<evidence type="ECO:0000256" key="10">
    <source>
        <dbReference type="ARBA" id="ARBA00029409"/>
    </source>
</evidence>
<dbReference type="NCBIfam" id="TIGR01498">
    <property type="entry name" value="folK"/>
    <property type="match status" value="1"/>
</dbReference>
<sequence>MEKKEHISILSLGTNLGKREEYLSDAVSRISSHPEIKLLKQGTPMNTEALEVTDQPDFLNQLVKIATTLAPKDLLEVLLNIENEMGRVRTRDKGPRIIDIDILTYEKIRMHEKGFHLPHHSLFTRPFILELLDELGESSVIEDFPAPAEG</sequence>
<feature type="domain" description="7,8-dihydro-6-hydroxymethylpterin-pyrophosphokinase" evidence="13">
    <location>
        <begin position="92"/>
        <end position="103"/>
    </location>
</feature>
<dbReference type="UniPathway" id="UPA00077">
    <property type="reaction ID" value="UER00155"/>
</dbReference>
<evidence type="ECO:0000256" key="2">
    <source>
        <dbReference type="ARBA" id="ARBA00005810"/>
    </source>
</evidence>
<evidence type="ECO:0000256" key="1">
    <source>
        <dbReference type="ARBA" id="ARBA00005051"/>
    </source>
</evidence>
<dbReference type="GO" id="GO:0046656">
    <property type="term" value="P:folic acid biosynthetic process"/>
    <property type="evidence" value="ECO:0007669"/>
    <property type="project" value="UniProtKB-KW"/>
</dbReference>
<comment type="function">
    <text evidence="10">Catalyzes the transfer of pyrophosphate from adenosine triphosphate (ATP) to 6-hydroxymethyl-7,8-dihydropterin, an enzymatic step in folate biosynthesis pathway.</text>
</comment>
<comment type="caution">
    <text evidence="14">The sequence shown here is derived from an EMBL/GenBank/DDBJ whole genome shotgun (WGS) entry which is preliminary data.</text>
</comment>